<protein>
    <submittedName>
        <fullName evidence="1">Uncharacterized protein</fullName>
    </submittedName>
</protein>
<proteinExistence type="predicted"/>
<accession>A0A2P2N4Y2</accession>
<name>A0A2P2N4Y2_RHIMU</name>
<reference evidence="1" key="1">
    <citation type="submission" date="2018-02" db="EMBL/GenBank/DDBJ databases">
        <title>Rhizophora mucronata_Transcriptome.</title>
        <authorList>
            <person name="Meera S.P."/>
            <person name="Sreeshan A."/>
            <person name="Augustine A."/>
        </authorList>
    </citation>
    <scope>NUCLEOTIDE SEQUENCE</scope>
    <source>
        <tissue evidence="1">Leaf</tissue>
    </source>
</reference>
<sequence>MNVWPECSSTLILLIVDIDYLVTVH</sequence>
<organism evidence="1">
    <name type="scientific">Rhizophora mucronata</name>
    <name type="common">Asiatic mangrove</name>
    <dbReference type="NCBI Taxonomy" id="61149"/>
    <lineage>
        <taxon>Eukaryota</taxon>
        <taxon>Viridiplantae</taxon>
        <taxon>Streptophyta</taxon>
        <taxon>Embryophyta</taxon>
        <taxon>Tracheophyta</taxon>
        <taxon>Spermatophyta</taxon>
        <taxon>Magnoliopsida</taxon>
        <taxon>eudicotyledons</taxon>
        <taxon>Gunneridae</taxon>
        <taxon>Pentapetalae</taxon>
        <taxon>rosids</taxon>
        <taxon>fabids</taxon>
        <taxon>Malpighiales</taxon>
        <taxon>Rhizophoraceae</taxon>
        <taxon>Rhizophora</taxon>
    </lineage>
</organism>
<evidence type="ECO:0000313" key="1">
    <source>
        <dbReference type="EMBL" id="MBX37534.1"/>
    </source>
</evidence>
<dbReference type="AlphaFoldDB" id="A0A2P2N4Y2"/>
<dbReference type="EMBL" id="GGEC01057050">
    <property type="protein sequence ID" value="MBX37534.1"/>
    <property type="molecule type" value="Transcribed_RNA"/>
</dbReference>